<sequence length="153" mass="17342">MHYPAKNTGYMNVAGFVKHVYQKDYQSYERAFLAHHGFTSAYCRGWMAPDGFESDIWLVRFSTGGQARYEYQSVASAFKWEKSPNVAFSDPAVAGEGTMSPEKSKFNKTVTQIAASWGDMFIYVKTYSPGDPDKIATMTLMQQEMQLLIQKSQ</sequence>
<keyword evidence="2" id="KW-1185">Reference proteome</keyword>
<gene>
    <name evidence="1" type="ORF">RVR_6119</name>
</gene>
<dbReference type="EMBL" id="AP018365">
    <property type="protein sequence ID" value="BBA99482.1"/>
    <property type="molecule type" value="Genomic_DNA"/>
</dbReference>
<proteinExistence type="predicted"/>
<dbReference type="KEGG" id="arev:RVR_6119"/>
<reference evidence="1 2" key="2">
    <citation type="journal article" date="2011" name="J. Antibiot.">
        <title>Furaquinocins I and J: novel polyketide isoprenoid hybrid compounds from Streptomyces reveromyceticus SN-593.</title>
        <authorList>
            <person name="Panthee S."/>
            <person name="Takahashi S."/>
            <person name="Takagi H."/>
            <person name="Nogawa T."/>
            <person name="Oowada E."/>
            <person name="Uramoto M."/>
            <person name="Osada H."/>
        </authorList>
    </citation>
    <scope>NUCLEOTIDE SEQUENCE [LARGE SCALE GENOMIC DNA]</scope>
    <source>
        <strain evidence="1 2">SN-593</strain>
    </source>
</reference>
<dbReference type="Proteomes" id="UP000595703">
    <property type="component" value="Chromosome"/>
</dbReference>
<protein>
    <submittedName>
        <fullName evidence="1">Uncharacterized protein</fullName>
    </submittedName>
</protein>
<reference evidence="1 2" key="1">
    <citation type="journal article" date="2010" name="J. Bacteriol.">
        <title>Biochemical characterization of a novel indole prenyltransferase from Streptomyces sp. SN-593.</title>
        <authorList>
            <person name="Takahashi S."/>
            <person name="Takagi H."/>
            <person name="Toyoda A."/>
            <person name="Uramoto M."/>
            <person name="Nogawa T."/>
            <person name="Ueki M."/>
            <person name="Sakaki Y."/>
            <person name="Osada H."/>
        </authorList>
    </citation>
    <scope>NUCLEOTIDE SEQUENCE [LARGE SCALE GENOMIC DNA]</scope>
    <source>
        <strain evidence="1 2">SN-593</strain>
    </source>
</reference>
<evidence type="ECO:0000313" key="2">
    <source>
        <dbReference type="Proteomes" id="UP000595703"/>
    </source>
</evidence>
<reference evidence="1 2" key="4">
    <citation type="journal article" date="2020" name="Sci. Rep.">
        <title>beta-carboline chemical signals induce reveromycin production through a LuxR family regulator in Streptomyces sp. SN-593.</title>
        <authorList>
            <person name="Panthee S."/>
            <person name="Kito N."/>
            <person name="Hayashi T."/>
            <person name="Shimizu T."/>
            <person name="Ishikawa J."/>
            <person name="Hamamoto H."/>
            <person name="Osada H."/>
            <person name="Takahashi S."/>
        </authorList>
    </citation>
    <scope>NUCLEOTIDE SEQUENCE [LARGE SCALE GENOMIC DNA]</scope>
    <source>
        <strain evidence="1 2">SN-593</strain>
    </source>
</reference>
<accession>A0A7U3UV77</accession>
<name>A0A7U3UV77_9ACTN</name>
<reference evidence="1 2" key="3">
    <citation type="journal article" date="2011" name="Nat. Chem. Biol.">
        <title>Reveromycin A biosynthesis uses RevG and RevJ for stereospecific spiroacetal formation.</title>
        <authorList>
            <person name="Takahashi S."/>
            <person name="Toyoda A."/>
            <person name="Sekiyama Y."/>
            <person name="Takagi H."/>
            <person name="Nogawa T."/>
            <person name="Uramoto M."/>
            <person name="Suzuki R."/>
            <person name="Koshino H."/>
            <person name="Kumano T."/>
            <person name="Panthee S."/>
            <person name="Dairi T."/>
            <person name="Ishikawa J."/>
            <person name="Ikeda H."/>
            <person name="Sakaki Y."/>
            <person name="Osada H."/>
        </authorList>
    </citation>
    <scope>NUCLEOTIDE SEQUENCE [LARGE SCALE GENOMIC DNA]</scope>
    <source>
        <strain evidence="1 2">SN-593</strain>
    </source>
</reference>
<evidence type="ECO:0000313" key="1">
    <source>
        <dbReference type="EMBL" id="BBA99482.1"/>
    </source>
</evidence>
<dbReference type="AlphaFoldDB" id="A0A7U3UV77"/>
<organism evidence="1 2">
    <name type="scientific">Actinacidiphila reveromycinica</name>
    <dbReference type="NCBI Taxonomy" id="659352"/>
    <lineage>
        <taxon>Bacteria</taxon>
        <taxon>Bacillati</taxon>
        <taxon>Actinomycetota</taxon>
        <taxon>Actinomycetes</taxon>
        <taxon>Kitasatosporales</taxon>
        <taxon>Streptomycetaceae</taxon>
        <taxon>Actinacidiphila</taxon>
    </lineage>
</organism>